<comment type="caution">
    <text evidence="3">The sequence shown here is derived from an EMBL/GenBank/DDBJ whole genome shotgun (WGS) entry which is preliminary data.</text>
</comment>
<evidence type="ECO:0000313" key="2">
    <source>
        <dbReference type="EMBL" id="MBB3969708.1"/>
    </source>
</evidence>
<keyword evidence="1" id="KW-0472">Membrane</keyword>
<evidence type="ECO:0000313" key="5">
    <source>
        <dbReference type="Proteomes" id="UP000583101"/>
    </source>
</evidence>
<dbReference type="InterPro" id="IPR050445">
    <property type="entry name" value="Bact_polysacc_biosynth/exp"/>
</dbReference>
<keyword evidence="1" id="KW-0812">Transmembrane</keyword>
<evidence type="ECO:0000256" key="1">
    <source>
        <dbReference type="SAM" id="Phobius"/>
    </source>
</evidence>
<dbReference type="PANTHER" id="PTHR32309:SF13">
    <property type="entry name" value="FERRIC ENTEROBACTIN TRANSPORT PROTEIN FEPE"/>
    <property type="match status" value="1"/>
</dbReference>
<keyword evidence="1" id="KW-1133">Transmembrane helix</keyword>
<feature type="transmembrane region" description="Helical" evidence="1">
    <location>
        <begin position="326"/>
        <end position="347"/>
    </location>
</feature>
<dbReference type="OrthoDB" id="745212at2"/>
<dbReference type="EMBL" id="SNQG01000005">
    <property type="protein sequence ID" value="TEW65091.1"/>
    <property type="molecule type" value="Genomic_DNA"/>
</dbReference>
<gene>
    <name evidence="3" type="ORF">E2R65_14340</name>
    <name evidence="2" type="ORF">GGR35_002321</name>
</gene>
<accession>A0A4Y8AB76</accession>
<feature type="transmembrane region" description="Helical" evidence="1">
    <location>
        <begin position="34"/>
        <end position="52"/>
    </location>
</feature>
<dbReference type="RefSeq" id="WP_134337166.1">
    <property type="nucleotide sequence ID" value="NZ_BMCZ01000005.1"/>
</dbReference>
<reference evidence="3 4" key="1">
    <citation type="journal article" date="2016" name="Int. J. Syst. Evol. Microbiol.">
        <title>Proposal of Mucilaginibacter phyllosphaerae sp. nov. isolated from the phyllosphere of Galium album.</title>
        <authorList>
            <person name="Aydogan E.L."/>
            <person name="Busse H.J."/>
            <person name="Moser G."/>
            <person name="Muller C."/>
            <person name="Kampfer P."/>
            <person name="Glaeser S.P."/>
        </authorList>
    </citation>
    <scope>NUCLEOTIDE SEQUENCE [LARGE SCALE GENOMIC DNA]</scope>
    <source>
        <strain evidence="3 4">PP-F2FG21</strain>
    </source>
</reference>
<reference evidence="3" key="2">
    <citation type="submission" date="2019-03" db="EMBL/GenBank/DDBJ databases">
        <authorList>
            <person name="Yan Y.-Q."/>
            <person name="Du Z.-J."/>
        </authorList>
    </citation>
    <scope>NUCLEOTIDE SEQUENCE</scope>
    <source>
        <strain evidence="3">PP-F2FG21</strain>
    </source>
</reference>
<dbReference type="Proteomes" id="UP000297248">
    <property type="component" value="Unassembled WGS sequence"/>
</dbReference>
<name>A0A4Y8AB76_9SPHI</name>
<evidence type="ECO:0000313" key="4">
    <source>
        <dbReference type="Proteomes" id="UP000297248"/>
    </source>
</evidence>
<dbReference type="EMBL" id="JACIEG010000004">
    <property type="protein sequence ID" value="MBB3969708.1"/>
    <property type="molecule type" value="Genomic_DNA"/>
</dbReference>
<dbReference type="PANTHER" id="PTHR32309">
    <property type="entry name" value="TYROSINE-PROTEIN KINASE"/>
    <property type="match status" value="1"/>
</dbReference>
<organism evidence="3 4">
    <name type="scientific">Mucilaginibacter phyllosphaerae</name>
    <dbReference type="NCBI Taxonomy" id="1812349"/>
    <lineage>
        <taxon>Bacteria</taxon>
        <taxon>Pseudomonadati</taxon>
        <taxon>Bacteroidota</taxon>
        <taxon>Sphingobacteriia</taxon>
        <taxon>Sphingobacteriales</taxon>
        <taxon>Sphingobacteriaceae</taxon>
        <taxon>Mucilaginibacter</taxon>
    </lineage>
</organism>
<sequence length="359" mass="39759">MDKINSSEPEEISVKDIILKYQDGLRFLKSKIKIILLCGAVGSVVGVGYAIMKKPVYTATCTFVLDDNRGGGLGQYASLAAFAGIDIAGGTGGVFEGDNIMELYKSRNMIKQALLSSIVMPDGKKQLLIDRYVSVLNLKKRWKEKDHIETINFNPSADKFNRKQDSLIIDISSTIANKILNISKPDKKLNVVKVDIAFVDELFSKEFNDKLVATVNDFYIKTKTKKAQKNLDILKNQVDSVKGILNQSLGRVASSNDATPNANPLRSILNVPSQRKQVDVQASSSIYAELVKNLELAKISLRQEMPLIQVIDEPIYPLSKSTSNKILYIVGGFFLMVLASVFILIVWGTSKKSKEFKDA</sequence>
<evidence type="ECO:0000313" key="3">
    <source>
        <dbReference type="EMBL" id="TEW65091.1"/>
    </source>
</evidence>
<dbReference type="Proteomes" id="UP000583101">
    <property type="component" value="Unassembled WGS sequence"/>
</dbReference>
<dbReference type="AlphaFoldDB" id="A0A4Y8AB76"/>
<keyword evidence="5" id="KW-1185">Reference proteome</keyword>
<reference evidence="2 5" key="3">
    <citation type="submission" date="2020-08" db="EMBL/GenBank/DDBJ databases">
        <title>Genomic Encyclopedia of Type Strains, Phase IV (KMG-IV): sequencing the most valuable type-strain genomes for metagenomic binning, comparative biology and taxonomic classification.</title>
        <authorList>
            <person name="Goeker M."/>
        </authorList>
    </citation>
    <scope>NUCLEOTIDE SEQUENCE [LARGE SCALE GENOMIC DNA]</scope>
    <source>
        <strain evidence="2 5">DSM 100995</strain>
    </source>
</reference>
<proteinExistence type="predicted"/>
<protein>
    <submittedName>
        <fullName evidence="3">Lipopolysaccharide biosynthesis protein</fullName>
    </submittedName>
</protein>
<dbReference type="GO" id="GO:0005886">
    <property type="term" value="C:plasma membrane"/>
    <property type="evidence" value="ECO:0007669"/>
    <property type="project" value="TreeGrafter"/>
</dbReference>
<dbReference type="GO" id="GO:0004713">
    <property type="term" value="F:protein tyrosine kinase activity"/>
    <property type="evidence" value="ECO:0007669"/>
    <property type="project" value="TreeGrafter"/>
</dbReference>